<dbReference type="KEGG" id="mlt:VC82_1167"/>
<keyword evidence="3" id="KW-0328">Glycosyltransferase</keyword>
<organism evidence="3 4">
    <name type="scientific">Flagellimonas lutaonensis</name>
    <dbReference type="NCBI Taxonomy" id="516051"/>
    <lineage>
        <taxon>Bacteria</taxon>
        <taxon>Pseudomonadati</taxon>
        <taxon>Bacteroidota</taxon>
        <taxon>Flavobacteriia</taxon>
        <taxon>Flavobacteriales</taxon>
        <taxon>Flavobacteriaceae</taxon>
        <taxon>Flagellimonas</taxon>
    </lineage>
</organism>
<evidence type="ECO:0000313" key="3">
    <source>
        <dbReference type="EMBL" id="AKA34809.1"/>
    </source>
</evidence>
<dbReference type="Pfam" id="PF00156">
    <property type="entry name" value="Pribosyltran"/>
    <property type="match status" value="1"/>
</dbReference>
<protein>
    <submittedName>
        <fullName evidence="3">Amidophosphoribosyltransferase</fullName>
    </submittedName>
</protein>
<keyword evidence="4" id="KW-1185">Reference proteome</keyword>
<gene>
    <name evidence="3" type="ORF">VC82_1167</name>
</gene>
<dbReference type="SUPFAM" id="SSF53271">
    <property type="entry name" value="PRTase-like"/>
    <property type="match status" value="1"/>
</dbReference>
<dbReference type="EMBL" id="CP011071">
    <property type="protein sequence ID" value="AKA34809.1"/>
    <property type="molecule type" value="Genomic_DNA"/>
</dbReference>
<dbReference type="STRING" id="516051.VC82_1167"/>
<name>A0A0D5YSB7_9FLAO</name>
<dbReference type="InterPro" id="IPR029057">
    <property type="entry name" value="PRTase-like"/>
</dbReference>
<dbReference type="PATRIC" id="fig|516051.4.peg.1207"/>
<proteinExistence type="inferred from homology"/>
<dbReference type="PANTHER" id="PTHR47505:SF1">
    <property type="entry name" value="DNA UTILIZATION PROTEIN YHGH"/>
    <property type="match status" value="1"/>
</dbReference>
<feature type="domain" description="Phosphoribosyltransferase" evidence="2">
    <location>
        <begin position="113"/>
        <end position="202"/>
    </location>
</feature>
<dbReference type="OrthoDB" id="9779910at2"/>
<dbReference type="Proteomes" id="UP000032726">
    <property type="component" value="Chromosome"/>
</dbReference>
<dbReference type="InterPro" id="IPR051910">
    <property type="entry name" value="ComF/GntX_DNA_util-trans"/>
</dbReference>
<dbReference type="InterPro" id="IPR000836">
    <property type="entry name" value="PRTase_dom"/>
</dbReference>
<dbReference type="CDD" id="cd06223">
    <property type="entry name" value="PRTases_typeI"/>
    <property type="match status" value="1"/>
</dbReference>
<comment type="similarity">
    <text evidence="1">Belongs to the ComF/GntX family.</text>
</comment>
<dbReference type="RefSeq" id="WP_084598170.1">
    <property type="nucleotide sequence ID" value="NZ_CP011071.1"/>
</dbReference>
<evidence type="ECO:0000259" key="2">
    <source>
        <dbReference type="Pfam" id="PF00156"/>
    </source>
</evidence>
<dbReference type="Gene3D" id="3.40.50.2020">
    <property type="match status" value="1"/>
</dbReference>
<dbReference type="PANTHER" id="PTHR47505">
    <property type="entry name" value="DNA UTILIZATION PROTEIN YHGH"/>
    <property type="match status" value="1"/>
</dbReference>
<dbReference type="HOGENOM" id="CLU_054549_5_0_10"/>
<sequence>MGGEYTLCTVCRHDLPLTEYNFIEENPVDRIFYGRIDIAKASSFLHFLSHGKVKNLLHQLKYKNQEKIGSFLGDWYGGLLAEDKGLPKIDYIIAVPLHQKKLRKRGYNQVDLFAQQLAKHLKTQTLKGVLVKTANVKTLTKKNRSFRWQTSQNLYKLTDNSKLAHKRVLLVDDVITTGATIEACAQALTMAEGTEIYVASMAFVPKTGF</sequence>
<dbReference type="AlphaFoldDB" id="A0A0D5YSB7"/>
<reference evidence="3 4" key="1">
    <citation type="submission" date="2015-03" db="EMBL/GenBank/DDBJ databases">
        <title>Complete genome sequence of Muricauda lutaonensis CC-HSB-11T, isolated from a coastal hot spring.</title>
        <authorList>
            <person name="Kim K.M."/>
        </authorList>
    </citation>
    <scope>NUCLEOTIDE SEQUENCE [LARGE SCALE GENOMIC DNA]</scope>
    <source>
        <strain evidence="3 4">CC-HSB-11</strain>
    </source>
</reference>
<evidence type="ECO:0000256" key="1">
    <source>
        <dbReference type="ARBA" id="ARBA00008007"/>
    </source>
</evidence>
<accession>A0A0D5YSB7</accession>
<evidence type="ECO:0000313" key="4">
    <source>
        <dbReference type="Proteomes" id="UP000032726"/>
    </source>
</evidence>
<dbReference type="GO" id="GO:0016757">
    <property type="term" value="F:glycosyltransferase activity"/>
    <property type="evidence" value="ECO:0007669"/>
    <property type="project" value="UniProtKB-KW"/>
</dbReference>
<keyword evidence="3" id="KW-0808">Transferase</keyword>